<keyword evidence="4" id="KW-1185">Reference proteome</keyword>
<proteinExistence type="predicted"/>
<reference evidence="3" key="1">
    <citation type="journal article" date="2020" name="Stud. Mycol.">
        <title>101 Dothideomycetes genomes: a test case for predicting lifestyles and emergence of pathogens.</title>
        <authorList>
            <person name="Haridas S."/>
            <person name="Albert R."/>
            <person name="Binder M."/>
            <person name="Bloem J."/>
            <person name="Labutti K."/>
            <person name="Salamov A."/>
            <person name="Andreopoulos B."/>
            <person name="Baker S."/>
            <person name="Barry K."/>
            <person name="Bills G."/>
            <person name="Bluhm B."/>
            <person name="Cannon C."/>
            <person name="Castanera R."/>
            <person name="Culley D."/>
            <person name="Daum C."/>
            <person name="Ezra D."/>
            <person name="Gonzalez J."/>
            <person name="Henrissat B."/>
            <person name="Kuo A."/>
            <person name="Liang C."/>
            <person name="Lipzen A."/>
            <person name="Lutzoni F."/>
            <person name="Magnuson J."/>
            <person name="Mondo S."/>
            <person name="Nolan M."/>
            <person name="Ohm R."/>
            <person name="Pangilinan J."/>
            <person name="Park H.-J."/>
            <person name="Ramirez L."/>
            <person name="Alfaro M."/>
            <person name="Sun H."/>
            <person name="Tritt A."/>
            <person name="Yoshinaga Y."/>
            <person name="Zwiers L.-H."/>
            <person name="Turgeon B."/>
            <person name="Goodwin S."/>
            <person name="Spatafora J."/>
            <person name="Crous P."/>
            <person name="Grigoriev I."/>
        </authorList>
    </citation>
    <scope>NUCLEOTIDE SEQUENCE</scope>
    <source>
        <strain evidence="3">CBS 269.34</strain>
    </source>
</reference>
<dbReference type="PROSITE" id="PS50097">
    <property type="entry name" value="BTB"/>
    <property type="match status" value="1"/>
</dbReference>
<dbReference type="AlphaFoldDB" id="A0A6A6QAM0"/>
<dbReference type="CDD" id="cd18186">
    <property type="entry name" value="BTB_POZ_ZBTB_KLHL-like"/>
    <property type="match status" value="1"/>
</dbReference>
<dbReference type="OrthoDB" id="1022638at2759"/>
<organism evidence="3 4">
    <name type="scientific">Lophium mytilinum</name>
    <dbReference type="NCBI Taxonomy" id="390894"/>
    <lineage>
        <taxon>Eukaryota</taxon>
        <taxon>Fungi</taxon>
        <taxon>Dikarya</taxon>
        <taxon>Ascomycota</taxon>
        <taxon>Pezizomycotina</taxon>
        <taxon>Dothideomycetes</taxon>
        <taxon>Pleosporomycetidae</taxon>
        <taxon>Mytilinidiales</taxon>
        <taxon>Mytilinidiaceae</taxon>
        <taxon>Lophium</taxon>
    </lineage>
</organism>
<dbReference type="Gene3D" id="3.30.710.10">
    <property type="entry name" value="Potassium Channel Kv1.1, Chain A"/>
    <property type="match status" value="1"/>
</dbReference>
<name>A0A6A6QAM0_9PEZI</name>
<sequence length="462" mass="50044">MPDPNGPAAATDGTLAESSSLPFRQIIPSVFSEEPSKTLERPIVSAKQPEPTRSQSPAGSTPARPQHAGNQAKTHVELDLDGIDKALASIGIKDSATIATTNVITGTPSSTALIIVPGSGSAAAIPCTAAAAQETNQSHTLRGTPATFVPYIEEALEGTTQHYQTITMHPFYRNSSLEELRLRDYSNSRIYGPGSSTISLQPHPGNFFGGARVAEPLFPPAPVSGFGPSQTTLFGLFQDPFGSGRGVSGPIITLQIPASNPSGSITEQHVHLSLALQSPYLRIMLLGRLVHPSSPSNSTLKLDLETPEIVDMAIQFLYTGSVTLKLLRSSTELEALRRKLSVLETLKLCRLWLLAVKLRMPKLQNEAIRLLWVKLGLDPGVPDLQQMTLSSATIDWVYSKTAPDDALRRLVVTVFSIRTKPSMVKQGLKAGEYQILSLEFWREAWMVDRDAALGVKEFYVEE</sequence>
<dbReference type="InterPro" id="IPR000210">
    <property type="entry name" value="BTB/POZ_dom"/>
</dbReference>
<feature type="region of interest" description="Disordered" evidence="1">
    <location>
        <begin position="1"/>
        <end position="74"/>
    </location>
</feature>
<dbReference type="EMBL" id="MU004199">
    <property type="protein sequence ID" value="KAF2489084.1"/>
    <property type="molecule type" value="Genomic_DNA"/>
</dbReference>
<feature type="domain" description="BTB" evidence="2">
    <location>
        <begin position="274"/>
        <end position="326"/>
    </location>
</feature>
<accession>A0A6A6QAM0</accession>
<dbReference type="InterPro" id="IPR011333">
    <property type="entry name" value="SKP1/BTB/POZ_sf"/>
</dbReference>
<evidence type="ECO:0000313" key="4">
    <source>
        <dbReference type="Proteomes" id="UP000799750"/>
    </source>
</evidence>
<evidence type="ECO:0000256" key="1">
    <source>
        <dbReference type="SAM" id="MobiDB-lite"/>
    </source>
</evidence>
<evidence type="ECO:0000313" key="3">
    <source>
        <dbReference type="EMBL" id="KAF2489084.1"/>
    </source>
</evidence>
<gene>
    <name evidence="3" type="ORF">BU16DRAFT_567269</name>
</gene>
<dbReference type="Proteomes" id="UP000799750">
    <property type="component" value="Unassembled WGS sequence"/>
</dbReference>
<protein>
    <recommendedName>
        <fullName evidence="2">BTB domain-containing protein</fullName>
    </recommendedName>
</protein>
<dbReference type="Gene3D" id="1.10.10.2360">
    <property type="match status" value="1"/>
</dbReference>
<evidence type="ECO:0000259" key="2">
    <source>
        <dbReference type="PROSITE" id="PS50097"/>
    </source>
</evidence>